<feature type="domain" description="Aldehyde dehydrogenase" evidence="2">
    <location>
        <begin position="24"/>
        <end position="447"/>
    </location>
</feature>
<dbReference type="PANTHER" id="PTHR43217:SF1">
    <property type="entry name" value="SUCCINATE SEMIALDEHYDE DEHYDROGENASE [NAD(P)+] SAD"/>
    <property type="match status" value="1"/>
</dbReference>
<dbReference type="Proteomes" id="UP000183496">
    <property type="component" value="Unassembled WGS sequence"/>
</dbReference>
<dbReference type="EMBL" id="FOFY01000001">
    <property type="protein sequence ID" value="SEQ03100.1"/>
    <property type="molecule type" value="Genomic_DNA"/>
</dbReference>
<keyword evidence="1" id="KW-0560">Oxidoreductase</keyword>
<accession>A0AAJ4W0X0</accession>
<dbReference type="InterPro" id="IPR016162">
    <property type="entry name" value="Ald_DH_N"/>
</dbReference>
<reference evidence="3 4" key="1">
    <citation type="submission" date="2016-10" db="EMBL/GenBank/DDBJ databases">
        <authorList>
            <person name="Varghese N."/>
            <person name="Submissions S."/>
        </authorList>
    </citation>
    <scope>NUCLEOTIDE SEQUENCE [LARGE SCALE GENOMIC DNA]</scope>
    <source>
        <strain evidence="4">DSM 19823 / KCTC 23066 / CCTCC M 208030 / D25</strain>
    </source>
</reference>
<evidence type="ECO:0000256" key="1">
    <source>
        <dbReference type="ARBA" id="ARBA00023002"/>
    </source>
</evidence>
<dbReference type="InterPro" id="IPR015590">
    <property type="entry name" value="Aldehyde_DH_dom"/>
</dbReference>
<dbReference type="InterPro" id="IPR016163">
    <property type="entry name" value="Ald_DH_C"/>
</dbReference>
<dbReference type="AlphaFoldDB" id="A0AAJ4W0X0"/>
<dbReference type="Pfam" id="PF00171">
    <property type="entry name" value="Aldedh"/>
    <property type="match status" value="1"/>
</dbReference>
<dbReference type="Gene3D" id="3.40.605.10">
    <property type="entry name" value="Aldehyde Dehydrogenase, Chain A, domain 1"/>
    <property type="match status" value="1"/>
</dbReference>
<gene>
    <name evidence="3" type="ORF">SAMN04488089_101361</name>
</gene>
<comment type="caution">
    <text evidence="3">The sequence shown here is derived from an EMBL/GenBank/DDBJ whole genome shotgun (WGS) entry which is preliminary data.</text>
</comment>
<evidence type="ECO:0000313" key="3">
    <source>
        <dbReference type="EMBL" id="SEQ03100.1"/>
    </source>
</evidence>
<proteinExistence type="predicted"/>
<dbReference type="SUPFAM" id="SSF53720">
    <property type="entry name" value="ALDH-like"/>
    <property type="match status" value="1"/>
</dbReference>
<dbReference type="InterPro" id="IPR016160">
    <property type="entry name" value="Ald_DH_CS_CYS"/>
</dbReference>
<name>A0AAJ4W0X0_MYRPR</name>
<evidence type="ECO:0000313" key="4">
    <source>
        <dbReference type="Proteomes" id="UP000183496"/>
    </source>
</evidence>
<dbReference type="InterPro" id="IPR016161">
    <property type="entry name" value="Ald_DH/histidinol_DH"/>
</dbReference>
<dbReference type="Gene3D" id="3.40.309.10">
    <property type="entry name" value="Aldehyde Dehydrogenase, Chain A, domain 2"/>
    <property type="match status" value="1"/>
</dbReference>
<dbReference type="InterPro" id="IPR047110">
    <property type="entry name" value="GABD/Sad-like"/>
</dbReference>
<dbReference type="GO" id="GO:0004777">
    <property type="term" value="F:succinate-semialdehyde dehydrogenase (NAD+) activity"/>
    <property type="evidence" value="ECO:0007669"/>
    <property type="project" value="TreeGrafter"/>
</dbReference>
<dbReference type="PROSITE" id="PS00070">
    <property type="entry name" value="ALDEHYDE_DEHYDR_CYS"/>
    <property type="match status" value="1"/>
</dbReference>
<keyword evidence="4" id="KW-1185">Reference proteome</keyword>
<protein>
    <submittedName>
        <fullName evidence="3">Succinate-semialdehyde dehydrogenase / glutarate-semialdehyde dehydrogenase</fullName>
    </submittedName>
</protein>
<dbReference type="PANTHER" id="PTHR43217">
    <property type="entry name" value="SUCCINATE SEMIALDEHYDE DEHYDROGENASE [NAD(P)+] SAD"/>
    <property type="match status" value="1"/>
</dbReference>
<organism evidence="3 4">
    <name type="scientific">Myroides profundi</name>
    <dbReference type="NCBI Taxonomy" id="480520"/>
    <lineage>
        <taxon>Bacteria</taxon>
        <taxon>Pseudomonadati</taxon>
        <taxon>Bacteroidota</taxon>
        <taxon>Flavobacteriia</taxon>
        <taxon>Flavobacteriales</taxon>
        <taxon>Flavobacteriaceae</taxon>
        <taxon>Myroides</taxon>
    </lineage>
</organism>
<evidence type="ECO:0000259" key="2">
    <source>
        <dbReference type="Pfam" id="PF00171"/>
    </source>
</evidence>
<sequence length="450" mass="49752">MLKEVCKTIINFRENVNIQTMDKVVTDILDNANSAFLNWKKLKVSDRVAYLQKVKQNLLTNVEEYGKCMTLDMHKPIKQAVAEAEKSARLIDYYIEHGEEILKGRTIQTDWTETYTVNDPLGVILGVMPWNFPFWQVFRFAIPTLLAGNTVVVKHASNVPLSAKALEDCFRVEGYEQVYFNVTVAGREVDAIIESPIIKGVSLTGSEAAGSSVGKKAGELIKPTVLELGGSNAFIVREDVDIDALIPTAINARFQNTGQSCIAGKRFLIHNAIIKEFTDKFVAAVREIRFGDLMDHNTGIGLMAREDLAIELETIMNDSVQMGAKIAVGGKRDGAKFEPTVITDVTPDMPAFKLETFGPLAVIVGYDTFDEAIEMSNDSRFGLGVAMFSKDVEFLKSKVHEFDEGAVFINEMVISDPRVPFGGNKFSGIGREMAEEGLLSFVNKKSVVIK</sequence>